<dbReference type="AlphaFoldDB" id="A0A8X6V8N2"/>
<name>A0A8X6V8N2_TRICX</name>
<organism evidence="1 2">
    <name type="scientific">Trichonephila clavipes</name>
    <name type="common">Golden silk orbweaver</name>
    <name type="synonym">Nephila clavipes</name>
    <dbReference type="NCBI Taxonomy" id="2585209"/>
    <lineage>
        <taxon>Eukaryota</taxon>
        <taxon>Metazoa</taxon>
        <taxon>Ecdysozoa</taxon>
        <taxon>Arthropoda</taxon>
        <taxon>Chelicerata</taxon>
        <taxon>Arachnida</taxon>
        <taxon>Araneae</taxon>
        <taxon>Araneomorphae</taxon>
        <taxon>Entelegynae</taxon>
        <taxon>Araneoidea</taxon>
        <taxon>Nephilidae</taxon>
        <taxon>Trichonephila</taxon>
    </lineage>
</organism>
<sequence length="142" mass="15633">MHVTMGSLFIAWPRSRVVPLTGSHNGQGSAHRVTRDEACLANESDTLEIYERIYLRNKGVGAFINGDASIHPHSPNAKSDTSVLKRRIVPCGTFPPDEPTPIIRVNRKTGKNVTSFISHPVPMLWTGCPLSKTVLHNIGRRA</sequence>
<gene>
    <name evidence="1" type="ORF">TNCV_1501011</name>
</gene>
<comment type="caution">
    <text evidence="1">The sequence shown here is derived from an EMBL/GenBank/DDBJ whole genome shotgun (WGS) entry which is preliminary data.</text>
</comment>
<accession>A0A8X6V8N2</accession>
<dbReference type="EMBL" id="BMAU01021203">
    <property type="protein sequence ID" value="GFX98523.1"/>
    <property type="molecule type" value="Genomic_DNA"/>
</dbReference>
<evidence type="ECO:0000313" key="2">
    <source>
        <dbReference type="Proteomes" id="UP000887159"/>
    </source>
</evidence>
<evidence type="ECO:0000313" key="1">
    <source>
        <dbReference type="EMBL" id="GFX98523.1"/>
    </source>
</evidence>
<reference evidence="1" key="1">
    <citation type="submission" date="2020-08" db="EMBL/GenBank/DDBJ databases">
        <title>Multicomponent nature underlies the extraordinary mechanical properties of spider dragline silk.</title>
        <authorList>
            <person name="Kono N."/>
            <person name="Nakamura H."/>
            <person name="Mori M."/>
            <person name="Yoshida Y."/>
            <person name="Ohtoshi R."/>
            <person name="Malay A.D."/>
            <person name="Moran D.A.P."/>
            <person name="Tomita M."/>
            <person name="Numata K."/>
            <person name="Arakawa K."/>
        </authorList>
    </citation>
    <scope>NUCLEOTIDE SEQUENCE</scope>
</reference>
<proteinExistence type="predicted"/>
<protein>
    <submittedName>
        <fullName evidence="1">Uncharacterized protein</fullName>
    </submittedName>
</protein>
<dbReference type="Proteomes" id="UP000887159">
    <property type="component" value="Unassembled WGS sequence"/>
</dbReference>
<keyword evidence="2" id="KW-1185">Reference proteome</keyword>